<dbReference type="GO" id="GO:0035251">
    <property type="term" value="F:UDP-glucosyltransferase activity"/>
    <property type="evidence" value="ECO:0007669"/>
    <property type="project" value="TreeGrafter"/>
</dbReference>
<comment type="similarity">
    <text evidence="1 4">Belongs to the UDP-glycosyltransferase family.</text>
</comment>
<dbReference type="PANTHER" id="PTHR48047:SF197">
    <property type="entry name" value="SCOPOLETIN GLUCOSYLTRANSFERASE-LIKE"/>
    <property type="match status" value="1"/>
</dbReference>
<name>A0AAV5JAQ6_9ROSI</name>
<gene>
    <name evidence="7" type="ORF">SLEP1_g21945</name>
</gene>
<dbReference type="EC" id="2.4.1.-" evidence="5"/>
<dbReference type="InterPro" id="IPR035595">
    <property type="entry name" value="UDP_glycos_trans_CS"/>
</dbReference>
<dbReference type="PROSITE" id="PS00375">
    <property type="entry name" value="UDPGT"/>
    <property type="match status" value="1"/>
</dbReference>
<protein>
    <recommendedName>
        <fullName evidence="5">Glycosyltransferase</fullName>
        <ecNumber evidence="5">2.4.1.-</ecNumber>
    </recommendedName>
</protein>
<evidence type="ECO:0000256" key="5">
    <source>
        <dbReference type="RuleBase" id="RU362057"/>
    </source>
</evidence>
<feature type="region of interest" description="Disordered" evidence="6">
    <location>
        <begin position="160"/>
        <end position="189"/>
    </location>
</feature>
<dbReference type="Proteomes" id="UP001054252">
    <property type="component" value="Unassembled WGS sequence"/>
</dbReference>
<accession>A0AAV5JAQ6</accession>
<dbReference type="InterPro" id="IPR002213">
    <property type="entry name" value="UDP_glucos_trans"/>
</dbReference>
<evidence type="ECO:0000256" key="4">
    <source>
        <dbReference type="RuleBase" id="RU003718"/>
    </source>
</evidence>
<organism evidence="7 8">
    <name type="scientific">Rubroshorea leprosula</name>
    <dbReference type="NCBI Taxonomy" id="152421"/>
    <lineage>
        <taxon>Eukaryota</taxon>
        <taxon>Viridiplantae</taxon>
        <taxon>Streptophyta</taxon>
        <taxon>Embryophyta</taxon>
        <taxon>Tracheophyta</taxon>
        <taxon>Spermatophyta</taxon>
        <taxon>Magnoliopsida</taxon>
        <taxon>eudicotyledons</taxon>
        <taxon>Gunneridae</taxon>
        <taxon>Pentapetalae</taxon>
        <taxon>rosids</taxon>
        <taxon>malvids</taxon>
        <taxon>Malvales</taxon>
        <taxon>Dipterocarpaceae</taxon>
        <taxon>Rubroshorea</taxon>
    </lineage>
</organism>
<evidence type="ECO:0000313" key="8">
    <source>
        <dbReference type="Proteomes" id="UP001054252"/>
    </source>
</evidence>
<dbReference type="CDD" id="cd03784">
    <property type="entry name" value="GT1_Gtf-like"/>
    <property type="match status" value="1"/>
</dbReference>
<dbReference type="PANTHER" id="PTHR48047">
    <property type="entry name" value="GLYCOSYLTRANSFERASE"/>
    <property type="match status" value="1"/>
</dbReference>
<evidence type="ECO:0000313" key="7">
    <source>
        <dbReference type="EMBL" id="GKV10602.1"/>
    </source>
</evidence>
<evidence type="ECO:0000256" key="3">
    <source>
        <dbReference type="ARBA" id="ARBA00022679"/>
    </source>
</evidence>
<keyword evidence="8" id="KW-1185">Reference proteome</keyword>
<comment type="caution">
    <text evidence="7">The sequence shown here is derived from an EMBL/GenBank/DDBJ whole genome shotgun (WGS) entry which is preliminary data.</text>
</comment>
<reference evidence="7 8" key="1">
    <citation type="journal article" date="2021" name="Commun. Biol.">
        <title>The genome of Shorea leprosula (Dipterocarpaceae) highlights the ecological relevance of drought in aseasonal tropical rainforests.</title>
        <authorList>
            <person name="Ng K.K.S."/>
            <person name="Kobayashi M.J."/>
            <person name="Fawcett J.A."/>
            <person name="Hatakeyama M."/>
            <person name="Paape T."/>
            <person name="Ng C.H."/>
            <person name="Ang C.C."/>
            <person name="Tnah L.H."/>
            <person name="Lee C.T."/>
            <person name="Nishiyama T."/>
            <person name="Sese J."/>
            <person name="O'Brien M.J."/>
            <person name="Copetti D."/>
            <person name="Mohd Noor M.I."/>
            <person name="Ong R.C."/>
            <person name="Putra M."/>
            <person name="Sireger I.Z."/>
            <person name="Indrioko S."/>
            <person name="Kosugi Y."/>
            <person name="Izuno A."/>
            <person name="Isagi Y."/>
            <person name="Lee S.L."/>
            <person name="Shimizu K.K."/>
        </authorList>
    </citation>
    <scope>NUCLEOTIDE SEQUENCE [LARGE SCALE GENOMIC DNA]</scope>
    <source>
        <strain evidence="7">214</strain>
    </source>
</reference>
<keyword evidence="2 4" id="KW-0328">Glycosyltransferase</keyword>
<dbReference type="AlphaFoldDB" id="A0AAV5JAQ6"/>
<proteinExistence type="inferred from homology"/>
<dbReference type="FunFam" id="3.40.50.2000:FF:000060">
    <property type="entry name" value="Glycosyltransferase"/>
    <property type="match status" value="1"/>
</dbReference>
<sequence length="466" mass="50799">MGGEIFVLSGYGHGHLHPCMELCNHLSSRDFQTTLVISSSLSSAMPSSFSQKVLPIAPSNRFVPGSDPVQAAQDLETHLTNHYGNQNQPPPLCAIVDFQMGWTKTIFSKFNIPIIGFFTFSACAAAMEWGAWKVQAADIKPGETRLIPGLPEVMGLTHSDLKRKRPAGPPPGGAPPTGRGRGGPPKPGDLPFWVKEIEGSIALMFSTCDDLERPFLSYMADQMGVPAFGVGPLLPENYWNPPSGSLISDRQIRGDNRQSNVTEDDVIQWLDRKPRGSVLYIAFGSEVGPTTEEYSELAGALSETTRPFIWAIQSGSGYTADGLESKVGYRGLIIYGWAPQLLIVSHQSTGGFLSHCGWNSTSEAIGRGVRILAWPIRGDQYHNAKMVVNQLKIGWRVAEDMSEMVKKEDVKKGIEKVMGDEEMGNRAAQWREKFSHGFPASADAGLDAFKEFITRKPAAVSTVSVS</sequence>
<dbReference type="EMBL" id="BPVZ01000032">
    <property type="protein sequence ID" value="GKV10602.1"/>
    <property type="molecule type" value="Genomic_DNA"/>
</dbReference>
<evidence type="ECO:0000256" key="1">
    <source>
        <dbReference type="ARBA" id="ARBA00009995"/>
    </source>
</evidence>
<evidence type="ECO:0000256" key="2">
    <source>
        <dbReference type="ARBA" id="ARBA00022676"/>
    </source>
</evidence>
<dbReference type="Gene3D" id="3.40.50.2000">
    <property type="entry name" value="Glycogen Phosphorylase B"/>
    <property type="match status" value="2"/>
</dbReference>
<dbReference type="Pfam" id="PF00201">
    <property type="entry name" value="UDPGT"/>
    <property type="match status" value="1"/>
</dbReference>
<dbReference type="SUPFAM" id="SSF53756">
    <property type="entry name" value="UDP-Glycosyltransferase/glycogen phosphorylase"/>
    <property type="match status" value="1"/>
</dbReference>
<evidence type="ECO:0000256" key="6">
    <source>
        <dbReference type="SAM" id="MobiDB-lite"/>
    </source>
</evidence>
<keyword evidence="3 4" id="KW-0808">Transferase</keyword>